<evidence type="ECO:0000313" key="3">
    <source>
        <dbReference type="EMBL" id="CAL4768733.1"/>
    </source>
</evidence>
<evidence type="ECO:0000256" key="1">
    <source>
        <dbReference type="SAM" id="MobiDB-lite"/>
    </source>
</evidence>
<sequence>MKLDVVAHLMLWKWDNERPLKRLRAQVAAGQLFRLPTGDDVTVQGEFQRLTKTSVLCVLEMHAKRKQKKYREDPPDTRSQRFELLRKKYALLLAQVMINAEYKAWKPFERWLETHKGCLFPRDVRDAIDYLQHRINEGCGKTVPDSLNATLVLLEQTGRVMECNRISDDPVWKGHIKSWSAELAAEAAPRKPAEMYTVAMVISLELTVVDTALPAFHRALAWIVLCMLWAALRCDDVQAILPHRSMLSNFGLRLVLGKTKTTGPDKMQKEVAAFVYRTTSISGEDWLRAGFEVWESDEFRFRRDYMVMEPAADWSKVRRKFLTPAGLSSEISKLLSLLCVPRRAGHGWELMPHVLLLPDGLESFFSGHSPRNFLTSIAAAIGFSRDERAFLGRWTMGMTSAEEYVRTSRQVVFKIQRAVNRSLVEGKDEQYFEDEAIQRLCDAAEMSGANPNRIKKRHTVLTNWSGRNSLGGIFPTIEVFDDDLQEPDNSLEAQVALAESVAKLNEREATLAPKPTKYFITISRRTSLRRLHLTGCFVKPGLISRDLCALVWDRMDPAAQREFVRDNMDADMQFILGESGVGLENQVAIARHYGTLRKFSALGDDRAAIRTSCLQDFAMPNDTPAGRAQVASVVAAWETAKEYMAKEIELKAEAKVLGQPRVLQIHERQAMLRAVEAVHGQLNDSECPSSDYLSLKAEETECNEPTAAPLDEILSKQASSNSQIQSAVDNTGHIRVTRTKTKAKMPVSTEEYRKVMKVETYAWLAMSSRYKAKHWLHGLTATPFQKFTEYILGDRVYGLQIPTTSSETAQQRVKPDWAIVLAYEHKLRKEAMKKVLSGHTLSDALEAVIKDPDLKEAYFTTPMALRASMPEAQPNKFLRYNNKGGSGSFSGKQFAPFTKGKGKGSKGKSKGKPADPRLKGLSLAWRTPDQRELCFAWNAGDCDGSCGRVHQCRVKGCYASHKAVDHAKASQSKGFRLELMEFDIERSPEHDLTDEKLWERIGDLLKEGFPWLKNRDMQKVEASFGRGLVDESVQAPGKRRRLQSGHTEPSTGLALQSSSVAKHSMVSGERGCKQVEDSGKEMGESPARQSNMDAGSQSIDDEQKWPDNGSDEFDLAACCNSGTPIGVEWDTVRRGFIDGFGLCSPCRWKPSRRGDGRTSDMVKLADDTYKILADAVTAEIKDVRREAFKLVTGKLLESPFSESCLERVRSKWFALLDDPQSAAVVDDGQPFYLRALSQWLKRFNDPDVHWLTDVEDSFASGVFVGVDKQLPRSPQVFPPKLKHRKLDETEFVPIAENYASAQVSAKELEDKFREEESLGRMHPSKLGVLKQEFGDSLRVASMAAIMKPDGTVRPLHDATHSVMVNHSIVYRDKIDCPGPAEIASIVREATSTGEAPFCVSADIKAAHRLVKIRRRDWGYLCCRADSGSSTVWVNHTGTFGVASAPYWWAKLAGLIGRFVGHMFHKRWLMHMIYVDDLHGAFVGCEKFLHLWVWVLAFEMVGTPFGYHKFKGGFASEFVGYHIRYDLSQVGITVKRGDWLVQWILKVRSNGYVVPAREFAEFLGRLGFISQLITWLKPHLAPLYAWSAVTARGTVGRLPETIILTLRYIEVQLTTGSYMETMERKTLEVHLVAGTDNLANQALSTKRSTTKWPLMAVNMQLSAALTRARLSLGLQWRPREENTEADQLTNEEFSGFREDQRVVLTWSSLELSVLMELVRTRTEFDLARDAAREAAKVAPKLRKGNVDKSPW</sequence>
<reference evidence="3 4" key="2">
    <citation type="submission" date="2024-05" db="EMBL/GenBank/DDBJ databases">
        <authorList>
            <person name="Chen Y."/>
            <person name="Shah S."/>
            <person name="Dougan E. K."/>
            <person name="Thang M."/>
            <person name="Chan C."/>
        </authorList>
    </citation>
    <scope>NUCLEOTIDE SEQUENCE [LARGE SCALE GENOMIC DNA]</scope>
</reference>
<feature type="compositionally biased region" description="Polar residues" evidence="1">
    <location>
        <begin position="1044"/>
        <end position="1061"/>
    </location>
</feature>
<dbReference type="PANTHER" id="PTHR33050:SF7">
    <property type="entry name" value="RIBONUCLEASE H"/>
    <property type="match status" value="1"/>
</dbReference>
<feature type="compositionally biased region" description="Polar residues" evidence="1">
    <location>
        <begin position="1087"/>
        <end position="1098"/>
    </location>
</feature>
<feature type="region of interest" description="Disordered" evidence="1">
    <location>
        <begin position="1031"/>
        <end position="1107"/>
    </location>
</feature>
<protein>
    <submittedName>
        <fullName evidence="3">C3H1-type domain-containing protein</fullName>
    </submittedName>
</protein>
<accession>A0A9P1BXQ9</accession>
<dbReference type="Proteomes" id="UP001152797">
    <property type="component" value="Unassembled WGS sequence"/>
</dbReference>
<reference evidence="2" key="1">
    <citation type="submission" date="2022-10" db="EMBL/GenBank/DDBJ databases">
        <authorList>
            <person name="Chen Y."/>
            <person name="Dougan E. K."/>
            <person name="Chan C."/>
            <person name="Rhodes N."/>
            <person name="Thang M."/>
        </authorList>
    </citation>
    <scope>NUCLEOTIDE SEQUENCE</scope>
</reference>
<evidence type="ECO:0000313" key="4">
    <source>
        <dbReference type="Proteomes" id="UP001152797"/>
    </source>
</evidence>
<dbReference type="PANTHER" id="PTHR33050">
    <property type="entry name" value="REVERSE TRANSCRIPTASE DOMAIN-CONTAINING PROTEIN"/>
    <property type="match status" value="1"/>
</dbReference>
<dbReference type="EMBL" id="CAMXCT020000632">
    <property type="protein sequence ID" value="CAL1134796.1"/>
    <property type="molecule type" value="Genomic_DNA"/>
</dbReference>
<comment type="caution">
    <text evidence="2">The sequence shown here is derived from an EMBL/GenBank/DDBJ whole genome shotgun (WGS) entry which is preliminary data.</text>
</comment>
<feature type="region of interest" description="Disordered" evidence="1">
    <location>
        <begin position="889"/>
        <end position="918"/>
    </location>
</feature>
<dbReference type="OrthoDB" id="447432at2759"/>
<dbReference type="InterPro" id="IPR052055">
    <property type="entry name" value="Hepadnavirus_pol/RT"/>
</dbReference>
<organism evidence="2">
    <name type="scientific">Cladocopium goreaui</name>
    <dbReference type="NCBI Taxonomy" id="2562237"/>
    <lineage>
        <taxon>Eukaryota</taxon>
        <taxon>Sar</taxon>
        <taxon>Alveolata</taxon>
        <taxon>Dinophyceae</taxon>
        <taxon>Suessiales</taxon>
        <taxon>Symbiodiniaceae</taxon>
        <taxon>Cladocopium</taxon>
    </lineage>
</organism>
<proteinExistence type="predicted"/>
<gene>
    <name evidence="2" type="ORF">C1SCF055_LOCUS9211</name>
</gene>
<dbReference type="EMBL" id="CAMXCT010000632">
    <property type="protein sequence ID" value="CAI3981421.1"/>
    <property type="molecule type" value="Genomic_DNA"/>
</dbReference>
<dbReference type="EMBL" id="CAMXCT030000632">
    <property type="protein sequence ID" value="CAL4768733.1"/>
    <property type="molecule type" value="Genomic_DNA"/>
</dbReference>
<name>A0A9P1BXQ9_9DINO</name>
<feature type="compositionally biased region" description="Basic and acidic residues" evidence="1">
    <location>
        <begin position="1070"/>
        <end position="1083"/>
    </location>
</feature>
<keyword evidence="4" id="KW-1185">Reference proteome</keyword>
<evidence type="ECO:0000313" key="2">
    <source>
        <dbReference type="EMBL" id="CAI3981421.1"/>
    </source>
</evidence>
<feature type="compositionally biased region" description="Basic residues" evidence="1">
    <location>
        <begin position="900"/>
        <end position="911"/>
    </location>
</feature>